<proteinExistence type="predicted"/>
<accession>A0A1C3Z044</accession>
<evidence type="ECO:0000313" key="1">
    <source>
        <dbReference type="EMBL" id="SCB75648.1"/>
    </source>
</evidence>
<gene>
    <name evidence="1" type="ORF">GA0061074_101228</name>
</gene>
<reference evidence="2" key="1">
    <citation type="submission" date="2016-08" db="EMBL/GenBank/DDBJ databases">
        <authorList>
            <person name="Varghese N."/>
            <person name="Submissions Spin"/>
        </authorList>
    </citation>
    <scope>NUCLEOTIDE SEQUENCE [LARGE SCALE GENOMIC DNA]</scope>
    <source>
        <strain evidence="2">R-53094</strain>
    </source>
</reference>
<dbReference type="SUPFAM" id="SSF48208">
    <property type="entry name" value="Six-hairpin glycosidases"/>
    <property type="match status" value="1"/>
</dbReference>
<name>A0A1C3Z044_9LACO</name>
<dbReference type="InterPro" id="IPR008928">
    <property type="entry name" value="6-hairpin_glycosidase_sf"/>
</dbReference>
<dbReference type="AlphaFoldDB" id="A0A1C3Z044"/>
<organism evidence="1 2">
    <name type="scientific">Weissella bombi</name>
    <dbReference type="NCBI Taxonomy" id="1505725"/>
    <lineage>
        <taxon>Bacteria</taxon>
        <taxon>Bacillati</taxon>
        <taxon>Bacillota</taxon>
        <taxon>Bacilli</taxon>
        <taxon>Lactobacillales</taxon>
        <taxon>Lactobacillaceae</taxon>
        <taxon>Weissella</taxon>
    </lineage>
</organism>
<protein>
    <submittedName>
        <fullName evidence="1">Uncharacterized protein</fullName>
    </submittedName>
</protein>
<dbReference type="EMBL" id="FMAO01000001">
    <property type="protein sequence ID" value="SCB75648.1"/>
    <property type="molecule type" value="Genomic_DNA"/>
</dbReference>
<sequence length="851" mass="96616">MNYEVVLSNGASYAAAGPSAVTTYLDDYLPVTKTVRPQFETKIFSIAPVLEPEALQESSIHPLPGPSAVYYCVEIKNTTGVPLKGEVCLSFDQKFVNQFEKYGEKVEDYANTPTGSRIEQRLLMLWDTETQVAIQMLSGDVSGNADNPLIKAELNLQPGESKVFSSIIAVAPEREQIHESLGIMYQHTALEWINVTSDFWHKRLGSLHISDTKSEIKGNKYRDMQVRFMIDNFNCLAFDRKGNLLTNSQGAPSHSLSRSWGIDIVPDVVSVMYVVPEVGPKAIEYLLKRHVPRYSIYPDHSTFFYIAPLVIAQKYLELTGNTGYFLEHPKVVQEIKELFNGLMSFKNPDKALFSSHYASDLLVFRKYDYGLNVQAYYALKGYQHILQIVGEETKEVDRLLQDMPADIEQTMIGAGPFGEQITGGTNLDEPNLEDFYISEDTAYYAGEDTSSVLAPLYGLYEFNYRPYVNYHRYAQSMFIAAYDPEFQILRELPYGMHPSATGYTVRLGGSFTQNDMRKNLDLLYSRLDESGSLFWWPQGSNKKRCLTRCSQGQGQWVQQSVEQWLGLRLDSDQHVLHVKPQGLIQDYDWIDGQLGGMRFDISYHETAKETVLTIKNNNTESFTIVLTPRPFGAGAEQTENSVTFTIAPGETIEKKQGVLNYQVSEFNVVEKELTYFNNDLEFGAYGVVMPKVSEYDSSAFMLRFVVAHGGEDWQDVSVELETDEQWQVANKGFYEWNYQPIYHTNYATNTINTLPANQHGVIGFYINLPEKFVGDQKSIMLSEHPFHWEPGREIAVQSLYLKGDPNETFAPIHATLKIANKVVQDLVIPVKVLSSQDYQSVFERMCQKNIN</sequence>
<keyword evidence="2" id="KW-1185">Reference proteome</keyword>
<evidence type="ECO:0000313" key="2">
    <source>
        <dbReference type="Proteomes" id="UP000199268"/>
    </source>
</evidence>
<dbReference type="Proteomes" id="UP000199268">
    <property type="component" value="Unassembled WGS sequence"/>
</dbReference>
<dbReference type="GO" id="GO:0005975">
    <property type="term" value="P:carbohydrate metabolic process"/>
    <property type="evidence" value="ECO:0007669"/>
    <property type="project" value="InterPro"/>
</dbReference>
<dbReference type="STRING" id="1505725.GA0061074_101228"/>